<dbReference type="GO" id="GO:0004222">
    <property type="term" value="F:metalloendopeptidase activity"/>
    <property type="evidence" value="ECO:0007669"/>
    <property type="project" value="InterPro"/>
</dbReference>
<dbReference type="Gene3D" id="3.90.640.10">
    <property type="entry name" value="Actin, Chain A, domain 4"/>
    <property type="match status" value="1"/>
</dbReference>
<reference evidence="7 8" key="1">
    <citation type="submission" date="2020-04" db="EMBL/GenBank/DDBJ databases">
        <authorList>
            <person name="Wallbank WR R."/>
            <person name="Pardo Diaz C."/>
            <person name="Kozak K."/>
            <person name="Martin S."/>
            <person name="Jiggins C."/>
            <person name="Moest M."/>
            <person name="Warren A I."/>
            <person name="Byers J.R.P. K."/>
            <person name="Montejo-Kovacevich G."/>
            <person name="Yen C E."/>
        </authorList>
    </citation>
    <scope>NUCLEOTIDE SEQUENCE [LARGE SCALE GENOMIC DNA]</scope>
</reference>
<dbReference type="InterPro" id="IPR001506">
    <property type="entry name" value="Peptidase_M12A"/>
</dbReference>
<evidence type="ECO:0000256" key="1">
    <source>
        <dbReference type="ARBA" id="ARBA00001947"/>
    </source>
</evidence>
<dbReference type="GO" id="GO:0140662">
    <property type="term" value="F:ATP-dependent protein folding chaperone"/>
    <property type="evidence" value="ECO:0007669"/>
    <property type="project" value="InterPro"/>
</dbReference>
<evidence type="ECO:0000313" key="7">
    <source>
        <dbReference type="EMBL" id="CAB3258271.1"/>
    </source>
</evidence>
<dbReference type="OrthoDB" id="10252687at2759"/>
<dbReference type="GO" id="GO:0006508">
    <property type="term" value="P:proteolysis"/>
    <property type="evidence" value="ECO:0007669"/>
    <property type="project" value="InterPro"/>
</dbReference>
<dbReference type="InterPro" id="IPR029048">
    <property type="entry name" value="HSP70_C_sf"/>
</dbReference>
<dbReference type="PROSITE" id="PS01036">
    <property type="entry name" value="HSP70_3"/>
    <property type="match status" value="1"/>
</dbReference>
<protein>
    <recommendedName>
        <fullName evidence="6">Peptidase M12A domain-containing protein</fullName>
    </recommendedName>
</protein>
<dbReference type="AlphaFoldDB" id="A0A8S1BH51"/>
<evidence type="ECO:0000256" key="4">
    <source>
        <dbReference type="ARBA" id="ARBA00022840"/>
    </source>
</evidence>
<dbReference type="Gene3D" id="3.30.30.30">
    <property type="match status" value="1"/>
</dbReference>
<gene>
    <name evidence="7" type="ORF">APLA_LOCUS16204</name>
</gene>
<dbReference type="FunFam" id="3.90.640.10:FF:000002">
    <property type="entry name" value="Heat shock 70 kDa"/>
    <property type="match status" value="1"/>
</dbReference>
<evidence type="ECO:0000256" key="2">
    <source>
        <dbReference type="ARBA" id="ARBA00007381"/>
    </source>
</evidence>
<dbReference type="NCBIfam" id="NF001413">
    <property type="entry name" value="PRK00290.1"/>
    <property type="match status" value="1"/>
</dbReference>
<comment type="similarity">
    <text evidence="2 5">Belongs to the heat shock protein 70 family.</text>
</comment>
<dbReference type="SUPFAM" id="SSF53067">
    <property type="entry name" value="Actin-like ATPase domain"/>
    <property type="match status" value="2"/>
</dbReference>
<dbReference type="Pfam" id="PF00012">
    <property type="entry name" value="HSP70"/>
    <property type="match status" value="1"/>
</dbReference>
<dbReference type="Gene3D" id="3.40.390.10">
    <property type="entry name" value="Collagenase (Catalytic Domain)"/>
    <property type="match status" value="1"/>
</dbReference>
<dbReference type="SUPFAM" id="SSF100920">
    <property type="entry name" value="Heat shock protein 70kD (HSP70), peptide-binding domain"/>
    <property type="match status" value="1"/>
</dbReference>
<dbReference type="SUPFAM" id="SSF55486">
    <property type="entry name" value="Metalloproteases ('zincins'), catalytic domain"/>
    <property type="match status" value="1"/>
</dbReference>
<proteinExistence type="inferred from homology"/>
<comment type="caution">
    <text evidence="7">The sequence shown here is derived from an EMBL/GenBank/DDBJ whole genome shotgun (WGS) entry which is preliminary data.</text>
</comment>
<keyword evidence="4 5" id="KW-0067">ATP-binding</keyword>
<evidence type="ECO:0000256" key="5">
    <source>
        <dbReference type="RuleBase" id="RU003322"/>
    </source>
</evidence>
<name>A0A8S1BH51_ARCPL</name>
<dbReference type="InterPro" id="IPR013126">
    <property type="entry name" value="Hsp_70_fam"/>
</dbReference>
<dbReference type="InterPro" id="IPR018181">
    <property type="entry name" value="Heat_shock_70_CS"/>
</dbReference>
<organism evidence="7 8">
    <name type="scientific">Arctia plantaginis</name>
    <name type="common">Wood tiger moth</name>
    <name type="synonym">Phalaena plantaginis</name>
    <dbReference type="NCBI Taxonomy" id="874455"/>
    <lineage>
        <taxon>Eukaryota</taxon>
        <taxon>Metazoa</taxon>
        <taxon>Ecdysozoa</taxon>
        <taxon>Arthropoda</taxon>
        <taxon>Hexapoda</taxon>
        <taxon>Insecta</taxon>
        <taxon>Pterygota</taxon>
        <taxon>Neoptera</taxon>
        <taxon>Endopterygota</taxon>
        <taxon>Lepidoptera</taxon>
        <taxon>Glossata</taxon>
        <taxon>Ditrysia</taxon>
        <taxon>Noctuoidea</taxon>
        <taxon>Erebidae</taxon>
        <taxon>Arctiinae</taxon>
        <taxon>Arctia</taxon>
    </lineage>
</organism>
<dbReference type="InterPro" id="IPR029047">
    <property type="entry name" value="HSP70_peptide-bd_sf"/>
</dbReference>
<dbReference type="PANTHER" id="PTHR19375">
    <property type="entry name" value="HEAT SHOCK PROTEIN 70KDA"/>
    <property type="match status" value="1"/>
</dbReference>
<dbReference type="InterPro" id="IPR043129">
    <property type="entry name" value="ATPase_NBD"/>
</dbReference>
<evidence type="ECO:0000256" key="3">
    <source>
        <dbReference type="ARBA" id="ARBA00022741"/>
    </source>
</evidence>
<feature type="domain" description="Peptidase M12A" evidence="6">
    <location>
        <begin position="617"/>
        <end position="724"/>
    </location>
</feature>
<evidence type="ECO:0000313" key="8">
    <source>
        <dbReference type="Proteomes" id="UP000494256"/>
    </source>
</evidence>
<dbReference type="FunFam" id="2.60.34.10:FF:000023">
    <property type="entry name" value="70 kDa heat shock cognate protein"/>
    <property type="match status" value="1"/>
</dbReference>
<dbReference type="FunFam" id="3.30.30.30:FF:000001">
    <property type="entry name" value="heat shock 70 kDa protein-like"/>
    <property type="match status" value="1"/>
</dbReference>
<dbReference type="GO" id="GO:0005524">
    <property type="term" value="F:ATP binding"/>
    <property type="evidence" value="ECO:0007669"/>
    <property type="project" value="UniProtKB-KW"/>
</dbReference>
<accession>A0A8S1BH51</accession>
<dbReference type="Pfam" id="PF01400">
    <property type="entry name" value="Astacin"/>
    <property type="match status" value="1"/>
</dbReference>
<evidence type="ECO:0000259" key="6">
    <source>
        <dbReference type="Pfam" id="PF01400"/>
    </source>
</evidence>
<dbReference type="SUPFAM" id="SSF100934">
    <property type="entry name" value="Heat shock protein 70kD (HSP70), C-terminal subdomain"/>
    <property type="match status" value="1"/>
</dbReference>
<dbReference type="FunFam" id="3.30.420.40:FF:000026">
    <property type="entry name" value="Heat shock protein 70"/>
    <property type="match status" value="1"/>
</dbReference>
<keyword evidence="3 5" id="KW-0547">Nucleotide-binding</keyword>
<sequence length="744" mass="83609">MAAVGIDLGTAYSCVAVWKQGSVEVIANELGNRTTPSCVAFTESGRLIGEEARNQAAFNSANTIFNAKRLIGRRYDDIGVQTNLRHWPFKITNENGKPMILVQNNEQTKSFAPEEISSMVLFKMKEIAENYLGKKVDKAVITVPAYFNDSQRQATRTAGLIAGLEVLRITNEPTAAALAYGLDRKGDKNVLVYDLGGGTFDVSVLSIFGSVYEVKSTAGNTRLGGEDFDNRLVAYFAQDFRKKFHKDITRHVRALRRLKTAAESAKRFLSSYSEASVNVESLCEGIDYHGKISRALFEDLCSDLFRDTLGPVEQALTDAKLTKTDINDVILVGGSSRIPKIQAMLQEFFDGKTLTTSLNPDETVACGAAIQAAILNGERDEKIQNLLLVDVVPLSLGIKTARGVMLTFIERNTPIPCQKTKDITTVEDHQTSMTIEIFEGERSLTQDNNLLGAIELNGISPGPRGEAKIDVTFDVNADGILSVTAKDRGTGSLESIVIRNEQRLSEQQIAKMILDAVAHRLDDIENRRRLEARNQLETYVYQARRTITEHADKLTESEKEFMKQECQRTLEWLDMNTDCIEEEFQIKTTDCMRRWAQHFGCIELFKGGQHKQHAAMMVMAMLGFYFEVARHDRDKYIRVHMRHVRPDKLHHFEKIRDEATLDLPYDFKSATHPAWQFWRKIGKTGISTVATYKDKDPDGTIMRSLGQHDDLLSDSDIIKINSIYGLECFTENENRRAAGRKDET</sequence>
<dbReference type="Proteomes" id="UP000494256">
    <property type="component" value="Unassembled WGS sequence"/>
</dbReference>
<dbReference type="PRINTS" id="PR00301">
    <property type="entry name" value="HEATSHOCK70"/>
</dbReference>
<dbReference type="GO" id="GO:0006950">
    <property type="term" value="P:response to stress"/>
    <property type="evidence" value="ECO:0007669"/>
    <property type="project" value="UniProtKB-ARBA"/>
</dbReference>
<dbReference type="Gene3D" id="3.30.420.40">
    <property type="match status" value="2"/>
</dbReference>
<comment type="cofactor">
    <cofactor evidence="1">
        <name>Zn(2+)</name>
        <dbReference type="ChEBI" id="CHEBI:29105"/>
    </cofactor>
</comment>
<dbReference type="EMBL" id="CADEBD010000620">
    <property type="protein sequence ID" value="CAB3258271.1"/>
    <property type="molecule type" value="Genomic_DNA"/>
</dbReference>
<dbReference type="Gene3D" id="2.60.34.10">
    <property type="entry name" value="Substrate Binding Domain Of DNAk, Chain A, domain 1"/>
    <property type="match status" value="1"/>
</dbReference>
<dbReference type="InterPro" id="IPR024079">
    <property type="entry name" value="MetalloPept_cat_dom_sf"/>
</dbReference>
<dbReference type="PROSITE" id="PS00329">
    <property type="entry name" value="HSP70_2"/>
    <property type="match status" value="1"/>
</dbReference>